<evidence type="ECO:0000256" key="6">
    <source>
        <dbReference type="SAM" id="MobiDB-lite"/>
    </source>
</evidence>
<protein>
    <submittedName>
        <fullName evidence="8">Putative signal peptide peptidase SppA</fullName>
        <ecNumber evidence="8">3.4.21.-</ecNumber>
    </submittedName>
</protein>
<evidence type="ECO:0000313" key="8">
    <source>
        <dbReference type="EMBL" id="ARU02415.1"/>
    </source>
</evidence>
<evidence type="ECO:0000256" key="1">
    <source>
        <dbReference type="ARBA" id="ARBA00008683"/>
    </source>
</evidence>
<sequence>MLHARIAARAFNTPLLVEPSKAMAFLSGLGPRILGRQVELSGSDVTDTPGTAALPTRASILAGNLAERLRQHGDAPYPVVDGIAVIEIAGVLIHRGSWIGQSSGQTSYEGIAAQIDAAASDPAVRGIALDIDSFGGEVAGVFDLADRIRAIRGSKPVWAFVAEHAFSAGYALASQANRILLPRTGAVGSIGVVVMHADLSGQLDQDGVRVTLIHSGRHKVDGNPYAPLPEAVQGDIQREIDVLRFLFAETVAAGRAGRLSQEAALATEAATCRGADAVAVGLADEVIDLTRGFSAFRQAVRSRPVSMMTRSTTASARQSVTQPITRKDTTMAHTPDPENTPPEDVDYAKLDDQGDTDLATPAADVDVVVPTTPAARKTPTSSAASSVEPTPAPSASSAPVAAATGDLAALTAQLREAAAEIAEIAAQAGRLGIAIDAAKALRDGTAPEALRAQVLQRAATAADARDIVAAPPSPILPKSAESPIVAAAKKAASAGSRH</sequence>
<dbReference type="InterPro" id="IPR029045">
    <property type="entry name" value="ClpP/crotonase-like_dom_sf"/>
</dbReference>
<keyword evidence="2" id="KW-0645">Protease</keyword>
<organism evidence="8 9">
    <name type="scientific">Yoonia vestfoldensis</name>
    <dbReference type="NCBI Taxonomy" id="245188"/>
    <lineage>
        <taxon>Bacteria</taxon>
        <taxon>Pseudomonadati</taxon>
        <taxon>Pseudomonadota</taxon>
        <taxon>Alphaproteobacteria</taxon>
        <taxon>Rhodobacterales</taxon>
        <taxon>Paracoccaceae</taxon>
        <taxon>Yoonia</taxon>
    </lineage>
</organism>
<evidence type="ECO:0000256" key="3">
    <source>
        <dbReference type="ARBA" id="ARBA00022801"/>
    </source>
</evidence>
<proteinExistence type="inferred from homology"/>
<dbReference type="EC" id="3.4.21.-" evidence="8"/>
<dbReference type="Proteomes" id="UP000195273">
    <property type="component" value="Chromosome"/>
</dbReference>
<keyword evidence="9" id="KW-1185">Reference proteome</keyword>
<dbReference type="OrthoDB" id="266140at2"/>
<dbReference type="PANTHER" id="PTHR33209">
    <property type="entry name" value="PROTEASE 4"/>
    <property type="match status" value="1"/>
</dbReference>
<dbReference type="GO" id="GO:0006508">
    <property type="term" value="P:proteolysis"/>
    <property type="evidence" value="ECO:0007669"/>
    <property type="project" value="UniProtKB-KW"/>
</dbReference>
<accession>A0A1Y0EFM6</accession>
<name>A0A1Y0EFM6_9RHOB</name>
<comment type="similarity">
    <text evidence="1">Belongs to the peptidase S49 family.</text>
</comment>
<feature type="domain" description="Peptidase S49" evidence="7">
    <location>
        <begin position="154"/>
        <end position="290"/>
    </location>
</feature>
<dbReference type="RefSeq" id="WP_087210356.1">
    <property type="nucleotide sequence ID" value="NZ_CP021431.1"/>
</dbReference>
<dbReference type="CDD" id="cd07022">
    <property type="entry name" value="S49_Sppa_36K_type"/>
    <property type="match status" value="1"/>
</dbReference>
<feature type="region of interest" description="Disordered" evidence="6">
    <location>
        <begin position="305"/>
        <end position="398"/>
    </location>
</feature>
<reference evidence="8 9" key="1">
    <citation type="submission" date="2017-05" db="EMBL/GenBank/DDBJ databases">
        <title>Genome Sequence of Loktanella vestfoldensis Strain SMR4r Isolated from a Culture of the Diatom Skeletonema marinoi.</title>
        <authorList>
            <person name="Topel M."/>
            <person name="Pinder M.I.M."/>
            <person name="Johansson O.N."/>
            <person name="Kourtchenko O."/>
            <person name="Godhe A."/>
            <person name="Clarke A.K."/>
        </authorList>
    </citation>
    <scope>NUCLEOTIDE SEQUENCE [LARGE SCALE GENOMIC DNA]</scope>
    <source>
        <strain evidence="8 9">SMR4r</strain>
    </source>
</reference>
<dbReference type="Gene3D" id="3.90.226.10">
    <property type="entry name" value="2-enoyl-CoA Hydratase, Chain A, domain 1"/>
    <property type="match status" value="1"/>
</dbReference>
<dbReference type="GO" id="GO:0008236">
    <property type="term" value="F:serine-type peptidase activity"/>
    <property type="evidence" value="ECO:0007669"/>
    <property type="project" value="UniProtKB-KW"/>
</dbReference>
<dbReference type="SUPFAM" id="SSF52096">
    <property type="entry name" value="ClpP/crotonase"/>
    <property type="match status" value="1"/>
</dbReference>
<evidence type="ECO:0000256" key="4">
    <source>
        <dbReference type="ARBA" id="ARBA00022825"/>
    </source>
</evidence>
<gene>
    <name evidence="8" type="primary">sppA</name>
    <name evidence="8" type="ORF">LOKVESSMR4R_03132</name>
</gene>
<dbReference type="AlphaFoldDB" id="A0A1Y0EFM6"/>
<keyword evidence="5" id="KW-0175">Coiled coil</keyword>
<feature type="compositionally biased region" description="Polar residues" evidence="6">
    <location>
        <begin position="308"/>
        <end position="324"/>
    </location>
</feature>
<dbReference type="PANTHER" id="PTHR33209:SF1">
    <property type="entry name" value="PEPTIDASE S49 DOMAIN-CONTAINING PROTEIN"/>
    <property type="match status" value="1"/>
</dbReference>
<dbReference type="Pfam" id="PF01343">
    <property type="entry name" value="Peptidase_S49"/>
    <property type="match status" value="1"/>
</dbReference>
<evidence type="ECO:0000256" key="2">
    <source>
        <dbReference type="ARBA" id="ARBA00022670"/>
    </source>
</evidence>
<dbReference type="EMBL" id="CP021431">
    <property type="protein sequence ID" value="ARU02415.1"/>
    <property type="molecule type" value="Genomic_DNA"/>
</dbReference>
<evidence type="ECO:0000259" key="7">
    <source>
        <dbReference type="Pfam" id="PF01343"/>
    </source>
</evidence>
<dbReference type="KEGG" id="lvs:LOKVESSMR4R_03132"/>
<evidence type="ECO:0000313" key="9">
    <source>
        <dbReference type="Proteomes" id="UP000195273"/>
    </source>
</evidence>
<keyword evidence="4" id="KW-0720">Serine protease</keyword>
<dbReference type="InterPro" id="IPR002142">
    <property type="entry name" value="Peptidase_S49"/>
</dbReference>
<evidence type="ECO:0000256" key="5">
    <source>
        <dbReference type="SAM" id="Coils"/>
    </source>
</evidence>
<feature type="compositionally biased region" description="Low complexity" evidence="6">
    <location>
        <begin position="356"/>
        <end position="398"/>
    </location>
</feature>
<feature type="coiled-coil region" evidence="5">
    <location>
        <begin position="400"/>
        <end position="427"/>
    </location>
</feature>
<keyword evidence="3 8" id="KW-0378">Hydrolase</keyword>
<dbReference type="InterPro" id="IPR033855">
    <property type="entry name" value="Protein_C"/>
</dbReference>